<dbReference type="SMART" id="SM00408">
    <property type="entry name" value="IGc2"/>
    <property type="match status" value="2"/>
</dbReference>
<dbReference type="InterPro" id="IPR051427">
    <property type="entry name" value="Nectin/Nectin-like"/>
</dbReference>
<keyword evidence="11" id="KW-0175">Coiled coil</keyword>
<organism evidence="16 17">
    <name type="scientific">Ameca splendens</name>
    <dbReference type="NCBI Taxonomy" id="208324"/>
    <lineage>
        <taxon>Eukaryota</taxon>
        <taxon>Metazoa</taxon>
        <taxon>Chordata</taxon>
        <taxon>Craniata</taxon>
        <taxon>Vertebrata</taxon>
        <taxon>Euteleostomi</taxon>
        <taxon>Actinopterygii</taxon>
        <taxon>Neopterygii</taxon>
        <taxon>Teleostei</taxon>
        <taxon>Neoteleostei</taxon>
        <taxon>Acanthomorphata</taxon>
        <taxon>Ovalentaria</taxon>
        <taxon>Atherinomorphae</taxon>
        <taxon>Cyprinodontiformes</taxon>
        <taxon>Goodeidae</taxon>
        <taxon>Ameca</taxon>
    </lineage>
</organism>
<dbReference type="Pfam" id="PF08205">
    <property type="entry name" value="C2-set_2"/>
    <property type="match status" value="1"/>
</dbReference>
<evidence type="ECO:0000256" key="5">
    <source>
        <dbReference type="ARBA" id="ARBA00022737"/>
    </source>
</evidence>
<evidence type="ECO:0000313" key="16">
    <source>
        <dbReference type="EMBL" id="MEQ2313703.1"/>
    </source>
</evidence>
<feature type="region of interest" description="Disordered" evidence="12">
    <location>
        <begin position="420"/>
        <end position="439"/>
    </location>
</feature>
<dbReference type="PANTHER" id="PTHR23277">
    <property type="entry name" value="NECTIN-RELATED"/>
    <property type="match status" value="1"/>
</dbReference>
<dbReference type="Pfam" id="PF13927">
    <property type="entry name" value="Ig_3"/>
    <property type="match status" value="1"/>
</dbReference>
<keyword evidence="7 13" id="KW-1133">Transmembrane helix</keyword>
<dbReference type="SUPFAM" id="SSF48726">
    <property type="entry name" value="Immunoglobulin"/>
    <property type="match status" value="3"/>
</dbReference>
<evidence type="ECO:0000256" key="13">
    <source>
        <dbReference type="SAM" id="Phobius"/>
    </source>
</evidence>
<accession>A0ABV1A561</accession>
<dbReference type="InterPro" id="IPR003598">
    <property type="entry name" value="Ig_sub2"/>
</dbReference>
<proteinExistence type="inferred from homology"/>
<protein>
    <recommendedName>
        <fullName evidence="15">Ig-like domain-containing protein</fullName>
    </recommendedName>
</protein>
<keyword evidence="5" id="KW-0677">Repeat</keyword>
<evidence type="ECO:0000256" key="8">
    <source>
        <dbReference type="ARBA" id="ARBA00023136"/>
    </source>
</evidence>
<feature type="domain" description="Ig-like" evidence="15">
    <location>
        <begin position="236"/>
        <end position="323"/>
    </location>
</feature>
<feature type="compositionally biased region" description="Basic and acidic residues" evidence="12">
    <location>
        <begin position="499"/>
        <end position="516"/>
    </location>
</feature>
<keyword evidence="6" id="KW-0130">Cell adhesion</keyword>
<evidence type="ECO:0000256" key="1">
    <source>
        <dbReference type="ARBA" id="ARBA00004167"/>
    </source>
</evidence>
<evidence type="ECO:0000256" key="7">
    <source>
        <dbReference type="ARBA" id="ARBA00022989"/>
    </source>
</evidence>
<feature type="transmembrane region" description="Helical" evidence="13">
    <location>
        <begin position="331"/>
        <end position="354"/>
    </location>
</feature>
<evidence type="ECO:0000256" key="12">
    <source>
        <dbReference type="SAM" id="MobiDB-lite"/>
    </source>
</evidence>
<dbReference type="InterPro" id="IPR013162">
    <property type="entry name" value="CD80_C2-set"/>
</dbReference>
<keyword evidence="8 13" id="KW-0472">Membrane</keyword>
<dbReference type="Pfam" id="PF07686">
    <property type="entry name" value="V-set"/>
    <property type="match status" value="1"/>
</dbReference>
<comment type="similarity">
    <text evidence="2">Belongs to the nectin family.</text>
</comment>
<dbReference type="InterPro" id="IPR007110">
    <property type="entry name" value="Ig-like_dom"/>
</dbReference>
<evidence type="ECO:0000256" key="3">
    <source>
        <dbReference type="ARBA" id="ARBA00022692"/>
    </source>
</evidence>
<dbReference type="Gene3D" id="2.60.40.10">
    <property type="entry name" value="Immunoglobulins"/>
    <property type="match status" value="3"/>
</dbReference>
<name>A0ABV1A561_9TELE</name>
<feature type="region of interest" description="Disordered" evidence="12">
    <location>
        <begin position="483"/>
        <end position="545"/>
    </location>
</feature>
<dbReference type="EMBL" id="JAHRIP010084845">
    <property type="protein sequence ID" value="MEQ2313703.1"/>
    <property type="molecule type" value="Genomic_DNA"/>
</dbReference>
<reference evidence="16 17" key="1">
    <citation type="submission" date="2021-06" db="EMBL/GenBank/DDBJ databases">
        <authorList>
            <person name="Palmer J.M."/>
        </authorList>
    </citation>
    <scope>NUCLEOTIDE SEQUENCE [LARGE SCALE GENOMIC DNA]</scope>
    <source>
        <strain evidence="16 17">AS_MEX2019</strain>
        <tissue evidence="16">Muscle</tissue>
    </source>
</reference>
<comment type="subcellular location">
    <subcellularLocation>
        <location evidence="1">Membrane</location>
        <topology evidence="1">Single-pass membrane protein</topology>
    </subcellularLocation>
</comment>
<dbReference type="PANTHER" id="PTHR23277:SF11">
    <property type="entry name" value="NECTIN-4"/>
    <property type="match status" value="1"/>
</dbReference>
<dbReference type="InterPro" id="IPR013106">
    <property type="entry name" value="Ig_V-set"/>
</dbReference>
<evidence type="ECO:0000313" key="17">
    <source>
        <dbReference type="Proteomes" id="UP001469553"/>
    </source>
</evidence>
<dbReference type="InterPro" id="IPR013783">
    <property type="entry name" value="Ig-like_fold"/>
</dbReference>
<evidence type="ECO:0000256" key="9">
    <source>
        <dbReference type="ARBA" id="ARBA00023157"/>
    </source>
</evidence>
<dbReference type="InterPro" id="IPR003599">
    <property type="entry name" value="Ig_sub"/>
</dbReference>
<evidence type="ECO:0000256" key="4">
    <source>
        <dbReference type="ARBA" id="ARBA00022729"/>
    </source>
</evidence>
<keyword evidence="4 14" id="KW-0732">Signal</keyword>
<feature type="domain" description="Ig-like" evidence="15">
    <location>
        <begin position="143"/>
        <end position="227"/>
    </location>
</feature>
<evidence type="ECO:0000256" key="6">
    <source>
        <dbReference type="ARBA" id="ARBA00022889"/>
    </source>
</evidence>
<feature type="domain" description="Ig-like" evidence="15">
    <location>
        <begin position="30"/>
        <end position="138"/>
    </location>
</feature>
<feature type="chain" id="PRO_5045414021" description="Ig-like domain-containing protein" evidence="14">
    <location>
        <begin position="23"/>
        <end position="583"/>
    </location>
</feature>
<keyword evidence="10" id="KW-0325">Glycoprotein</keyword>
<evidence type="ECO:0000259" key="15">
    <source>
        <dbReference type="PROSITE" id="PS50835"/>
    </source>
</evidence>
<feature type="coiled-coil region" evidence="11">
    <location>
        <begin position="355"/>
        <end position="382"/>
    </location>
</feature>
<dbReference type="SMART" id="SM00409">
    <property type="entry name" value="IG"/>
    <property type="match status" value="2"/>
</dbReference>
<comment type="caution">
    <text evidence="16">The sequence shown here is derived from an EMBL/GenBank/DDBJ whole genome shotgun (WGS) entry which is preliminary data.</text>
</comment>
<dbReference type="PROSITE" id="PS50835">
    <property type="entry name" value="IG_LIKE"/>
    <property type="match status" value="3"/>
</dbReference>
<sequence>MEAIRTRTELLLLLLIVACVQGAFVEPLQPDTDLLSFSDTPTRLPCHYQVAQDQSVVQVTWNKELPDGSEDPVIMAHFTEGIREFGHYSGRVKFESFTPITENSALLIPATQESDEGIYRCHITTFPNGNFERRIRLTVWTLPISSLEPVNLVEGQPYGVVASCRAVGRPFPRLSWDTDLPGHSQNRSNKGGAVSSYYSLHPLRSMNGKKLDCLVWHPGLQEPRRISNNLVVQYPPDPIISSPTTHWYVGLKEAELVCESRGYPKPQDITWTWRGGVLPEGASVAGEKLFFRRALQVNDSGTYECMVRNAVGSGKTEYALTISEPALGDNLLLIIIGATAGAVVLVLIIVFLIVRRRHQSKTKKLKMELQETKDEMNSLSRQASFRRLNSSSSVSRMQPDDYVLLRVDSRTKYSQMSLEPHNYRGSQSTLGGRWGPPEEVMRDEYGRPVVWSDDRESLRASEINREEEECRKMVETYVRRSNMSLDSGLPSSLVPPKAQQDDSNRHKEPDLGHLQEDNSPPGDDSIGESSTMDGQVDDNEDSSQQLSKTLSKMFYARNGILRPIENPNAILLHSHKYHKPQMI</sequence>
<dbReference type="CDD" id="cd12087">
    <property type="entry name" value="TM_EGFR-like"/>
    <property type="match status" value="1"/>
</dbReference>
<evidence type="ECO:0000256" key="14">
    <source>
        <dbReference type="SAM" id="SignalP"/>
    </source>
</evidence>
<evidence type="ECO:0000256" key="11">
    <source>
        <dbReference type="SAM" id="Coils"/>
    </source>
</evidence>
<keyword evidence="17" id="KW-1185">Reference proteome</keyword>
<dbReference type="InterPro" id="IPR036179">
    <property type="entry name" value="Ig-like_dom_sf"/>
</dbReference>
<gene>
    <name evidence="16" type="ORF">AMECASPLE_004753</name>
</gene>
<feature type="signal peptide" evidence="14">
    <location>
        <begin position="1"/>
        <end position="22"/>
    </location>
</feature>
<dbReference type="Proteomes" id="UP001469553">
    <property type="component" value="Unassembled WGS sequence"/>
</dbReference>
<evidence type="ECO:0000256" key="2">
    <source>
        <dbReference type="ARBA" id="ARBA00007810"/>
    </source>
</evidence>
<keyword evidence="9" id="KW-1015">Disulfide bond</keyword>
<keyword evidence="3 13" id="KW-0812">Transmembrane</keyword>
<evidence type="ECO:0000256" key="10">
    <source>
        <dbReference type="ARBA" id="ARBA00023180"/>
    </source>
</evidence>